<comment type="caution">
    <text evidence="3">The sequence shown here is derived from an EMBL/GenBank/DDBJ whole genome shotgun (WGS) entry which is preliminary data.</text>
</comment>
<feature type="compositionally biased region" description="Acidic residues" evidence="2">
    <location>
        <begin position="271"/>
        <end position="287"/>
    </location>
</feature>
<keyword evidence="1" id="KW-0175">Coiled coil</keyword>
<feature type="region of interest" description="Disordered" evidence="2">
    <location>
        <begin position="475"/>
        <end position="611"/>
    </location>
</feature>
<dbReference type="EMBL" id="BEYU01000110">
    <property type="protein sequence ID" value="GBG31953.1"/>
    <property type="molecule type" value="Genomic_DNA"/>
</dbReference>
<feature type="compositionally biased region" description="Polar residues" evidence="2">
    <location>
        <begin position="529"/>
        <end position="542"/>
    </location>
</feature>
<gene>
    <name evidence="3" type="ORF">FCC1311_081782</name>
</gene>
<sequence length="611" mass="67650">MDLRNHEHHMTPEQRVEAPVICFGQDYLIHGFTFSSLRFYSTIFVIVNGIIGLEEHFSVPMFLLAFRGLTVSFTDGADEFWEGVLEKDHEQEGVQDPEEATSFVQRNLDRFDPCAKIPLRYKLVKDRNTENFTLDVSKVSQEGVAHRRARVPLVRVSDPAEVSKARRLFLDAVSVEHAARRAAAAEHAEEMGKLRSNYEMALRNLNDLADVAQRQREDLVQRFAQVLNYKKEAMRKALASGLGFGGDAHEFDDHESQDAHSEALRHSPGGNEDENDEDEDDDDDDDGDGKVPSSKDPQESYQTTFANAYETTATQVSPSQRRSHASPLQRNARKASLMEPTDSQSPSKQATRRTTPNRVKRRVPSSSAALTTLTGTLSETMSGTQMESASLMPSSQTVESMPPCFTETTSDKDPQQKRYFVLAPAKTTREQICIGKVRDWRNKRVVATVWRKWLENNPKSVDLDDVDPYIQEAVRQSDTERGQGLRRTISTRGSSLRRKRSFPTHKVSEGTNAATNAAGCAVKRPRGGSANTSDPKTDSASSFAERDTAVSKQAAQAAQATQATQAQGGEHTSRTTKVGGAKTSLLLFATSQDEDEDGSDGEAGGAFGWQI</sequence>
<organism evidence="3 4">
    <name type="scientific">Hondaea fermentalgiana</name>
    <dbReference type="NCBI Taxonomy" id="2315210"/>
    <lineage>
        <taxon>Eukaryota</taxon>
        <taxon>Sar</taxon>
        <taxon>Stramenopiles</taxon>
        <taxon>Bigyra</taxon>
        <taxon>Labyrinthulomycetes</taxon>
        <taxon>Thraustochytrida</taxon>
        <taxon>Thraustochytriidae</taxon>
        <taxon>Hondaea</taxon>
    </lineage>
</organism>
<feature type="region of interest" description="Disordered" evidence="2">
    <location>
        <begin position="248"/>
        <end position="412"/>
    </location>
</feature>
<proteinExistence type="predicted"/>
<feature type="compositionally biased region" description="Low complexity" evidence="2">
    <location>
        <begin position="553"/>
        <end position="567"/>
    </location>
</feature>
<dbReference type="InParanoid" id="A0A2R5GTH4"/>
<dbReference type="Proteomes" id="UP000241890">
    <property type="component" value="Unassembled WGS sequence"/>
</dbReference>
<dbReference type="AlphaFoldDB" id="A0A2R5GTH4"/>
<evidence type="ECO:0000256" key="1">
    <source>
        <dbReference type="SAM" id="Coils"/>
    </source>
</evidence>
<feature type="coiled-coil region" evidence="1">
    <location>
        <begin position="195"/>
        <end position="222"/>
    </location>
</feature>
<feature type="compositionally biased region" description="Low complexity" evidence="2">
    <location>
        <begin position="365"/>
        <end position="384"/>
    </location>
</feature>
<feature type="compositionally biased region" description="Polar residues" evidence="2">
    <location>
        <begin position="341"/>
        <end position="357"/>
    </location>
</feature>
<protein>
    <submittedName>
        <fullName evidence="3">Uncharacterized protein</fullName>
    </submittedName>
</protein>
<feature type="compositionally biased region" description="Polar residues" evidence="2">
    <location>
        <begin position="385"/>
        <end position="399"/>
    </location>
</feature>
<name>A0A2R5GTH4_9STRA</name>
<feature type="compositionally biased region" description="Polar residues" evidence="2">
    <location>
        <begin position="299"/>
        <end position="320"/>
    </location>
</feature>
<feature type="compositionally biased region" description="Basic and acidic residues" evidence="2">
    <location>
        <begin position="248"/>
        <end position="265"/>
    </location>
</feature>
<accession>A0A2R5GTH4</accession>
<keyword evidence="4" id="KW-1185">Reference proteome</keyword>
<feature type="compositionally biased region" description="Gly residues" evidence="2">
    <location>
        <begin position="601"/>
        <end position="611"/>
    </location>
</feature>
<feature type="compositionally biased region" description="Low complexity" evidence="2">
    <location>
        <begin position="510"/>
        <end position="519"/>
    </location>
</feature>
<evidence type="ECO:0000313" key="3">
    <source>
        <dbReference type="EMBL" id="GBG31953.1"/>
    </source>
</evidence>
<evidence type="ECO:0000313" key="4">
    <source>
        <dbReference type="Proteomes" id="UP000241890"/>
    </source>
</evidence>
<evidence type="ECO:0000256" key="2">
    <source>
        <dbReference type="SAM" id="MobiDB-lite"/>
    </source>
</evidence>
<reference evidence="3 4" key="1">
    <citation type="submission" date="2017-12" db="EMBL/GenBank/DDBJ databases">
        <title>Sequencing, de novo assembly and annotation of complete genome of a new Thraustochytrid species, strain FCC1311.</title>
        <authorList>
            <person name="Sedici K."/>
            <person name="Godart F."/>
            <person name="Aiese Cigliano R."/>
            <person name="Sanseverino W."/>
            <person name="Barakat M."/>
            <person name="Ortet P."/>
            <person name="Marechal E."/>
            <person name="Cagnac O."/>
            <person name="Amato A."/>
        </authorList>
    </citation>
    <scope>NUCLEOTIDE SEQUENCE [LARGE SCALE GENOMIC DNA]</scope>
</reference>